<geneLocation type="plasmid" evidence="3">
    <name>pp13_g</name>
</geneLocation>
<dbReference type="Proteomes" id="UP000218606">
    <property type="component" value="Plasmid pP13_g"/>
</dbReference>
<keyword evidence="2" id="KW-0614">Plasmid</keyword>
<feature type="signal peptide" evidence="1">
    <location>
        <begin position="1"/>
        <end position="25"/>
    </location>
</feature>
<reference evidence="2 3" key="1">
    <citation type="journal article" date="2017" name="Front. Microbiol.">
        <title>Phaeobacter piscinae sp. nov., a species of the Roseobacter group and potential aquaculture probiont.</title>
        <authorList>
            <person name="Sonnenschein E.C."/>
            <person name="Phippen C.B.W."/>
            <person name="Nielsen K.F."/>
            <person name="Mateiu R.V."/>
            <person name="Melchiorsen J."/>
            <person name="Gram L."/>
            <person name="Overmann J."/>
            <person name="Freese H.M."/>
        </authorList>
    </citation>
    <scope>NUCLEOTIDE SEQUENCE [LARGE SCALE GENOMIC DNA]</scope>
    <source>
        <strain evidence="2 3">P13</strain>
    </source>
</reference>
<sequence length="187" mass="20762">MFKRTFFLSAAAAAGLLAPAAPVQAQGFDMDCKVILCMAGGFPSDCGDAYRYMIDRITRFPKPLPPFGICSQDDGTPYRAVDAPYAYLQRNTPAGWDCPDTHRLYFRQNGDRDRSNNITTFCYTHTTTTRGRGRDEPDQVVFHGRIPANHVNFQVQVTVEPGTPDSYTSPLYRLNYSTGYVDPAIGG</sequence>
<protein>
    <recommendedName>
        <fullName evidence="4">Secreted protein</fullName>
    </recommendedName>
</protein>
<proteinExistence type="predicted"/>
<evidence type="ECO:0008006" key="4">
    <source>
        <dbReference type="Google" id="ProtNLM"/>
    </source>
</evidence>
<accession>A0AAN1LD10</accession>
<organism evidence="2 3">
    <name type="scientific">Phaeobacter piscinae</name>
    <dbReference type="NCBI Taxonomy" id="1580596"/>
    <lineage>
        <taxon>Bacteria</taxon>
        <taxon>Pseudomonadati</taxon>
        <taxon>Pseudomonadota</taxon>
        <taxon>Alphaproteobacteria</taxon>
        <taxon>Rhodobacterales</taxon>
        <taxon>Roseobacteraceae</taxon>
        <taxon>Phaeobacter</taxon>
    </lineage>
</organism>
<evidence type="ECO:0000313" key="2">
    <source>
        <dbReference type="EMBL" id="ATG46050.1"/>
    </source>
</evidence>
<name>A0AAN1LD10_9RHOB</name>
<dbReference type="AlphaFoldDB" id="A0AAN1LD10"/>
<evidence type="ECO:0000256" key="1">
    <source>
        <dbReference type="SAM" id="SignalP"/>
    </source>
</evidence>
<evidence type="ECO:0000313" key="3">
    <source>
        <dbReference type="Proteomes" id="UP000218606"/>
    </source>
</evidence>
<keyword evidence="1" id="KW-0732">Signal</keyword>
<gene>
    <name evidence="2" type="ORF">PhaeoP13_04168</name>
</gene>
<dbReference type="EMBL" id="CP010774">
    <property type="protein sequence ID" value="ATG46050.1"/>
    <property type="molecule type" value="Genomic_DNA"/>
</dbReference>
<feature type="chain" id="PRO_5042860609" description="Secreted protein" evidence="1">
    <location>
        <begin position="26"/>
        <end position="187"/>
    </location>
</feature>